<accession>A0A1I1KQK1</accession>
<keyword evidence="2" id="KW-1185">Reference proteome</keyword>
<protein>
    <submittedName>
        <fullName evidence="1">Uncharacterized protein</fullName>
    </submittedName>
</protein>
<gene>
    <name evidence="1" type="ORF">SAMN04488094_10742</name>
</gene>
<dbReference type="RefSeq" id="WP_093361052.1">
    <property type="nucleotide sequence ID" value="NZ_FOLG01000007.1"/>
</dbReference>
<evidence type="ECO:0000313" key="2">
    <source>
        <dbReference type="Proteomes" id="UP000198728"/>
    </source>
</evidence>
<reference evidence="1 2" key="1">
    <citation type="submission" date="2016-10" db="EMBL/GenBank/DDBJ databases">
        <authorList>
            <person name="de Groot N.N."/>
        </authorList>
    </citation>
    <scope>NUCLEOTIDE SEQUENCE [LARGE SCALE GENOMIC DNA]</scope>
    <source>
        <strain evidence="1 2">DSM 19548</strain>
    </source>
</reference>
<dbReference type="EMBL" id="FOLG01000007">
    <property type="protein sequence ID" value="SFC63077.1"/>
    <property type="molecule type" value="Genomic_DNA"/>
</dbReference>
<proteinExistence type="predicted"/>
<dbReference type="Proteomes" id="UP000198728">
    <property type="component" value="Unassembled WGS sequence"/>
</dbReference>
<dbReference type="STRING" id="441112.SAMN04488094_10742"/>
<name>A0A1I1KQK1_9RHOB</name>
<evidence type="ECO:0000313" key="1">
    <source>
        <dbReference type="EMBL" id="SFC63077.1"/>
    </source>
</evidence>
<dbReference type="SUPFAM" id="SSF51735">
    <property type="entry name" value="NAD(P)-binding Rossmann-fold domains"/>
    <property type="match status" value="1"/>
</dbReference>
<dbReference type="OrthoDB" id="9033521at2"/>
<sequence length="377" mass="41692">MATVAIFGSAGVVGLEIARTMIFQPDVTRLVLVDIAEEKMRTEANDCMMLAEKMRLESVEVIPVVTDLTRDGAIQEVLEVYAPDVSIQAAIPISWYTLANSVPKETWKRVNFEARIGPFLPLLLSFPIKFMEAWRAAGSPGEVIQLSLPDVVNPVLKGMGLAPSCGSGNTENLCSTLRLEVADRLSAPTREVDVRLISHHYHSWFMHSPSDLSDLDDRMFYFRAFWNSSDVTDEIIAQEDFLPKIRKRYPYQRPRFAATSVVKNTVKMLRGDSVITHVCSPASLGGGMDARFTANGWEPVVPNGLTMADAEAIYDVGRKADGIETLAADGTVTFTDKAHGAMQELLGFDCKVLRPEDVHDRRDELLTCIQSLRKAAA</sequence>
<dbReference type="AlphaFoldDB" id="A0A1I1KQK1"/>
<organism evidence="1 2">
    <name type="scientific">Tropicimonas isoalkanivorans</name>
    <dbReference type="NCBI Taxonomy" id="441112"/>
    <lineage>
        <taxon>Bacteria</taxon>
        <taxon>Pseudomonadati</taxon>
        <taxon>Pseudomonadota</taxon>
        <taxon>Alphaproteobacteria</taxon>
        <taxon>Rhodobacterales</taxon>
        <taxon>Roseobacteraceae</taxon>
        <taxon>Tropicimonas</taxon>
    </lineage>
</organism>
<dbReference type="InterPro" id="IPR036291">
    <property type="entry name" value="NAD(P)-bd_dom_sf"/>
</dbReference>